<evidence type="ECO:0000313" key="1">
    <source>
        <dbReference type="EMBL" id="MDQ0641985.1"/>
    </source>
</evidence>
<comment type="caution">
    <text evidence="1">The sequence shown here is derived from an EMBL/GenBank/DDBJ whole genome shotgun (WGS) entry which is preliminary data.</text>
</comment>
<reference evidence="1 2" key="1">
    <citation type="submission" date="2023-07" db="EMBL/GenBank/DDBJ databases">
        <title>Comparative genomics of wheat-associated soil bacteria to identify genetic determinants of phenazine resistance.</title>
        <authorList>
            <person name="Mouncey N."/>
        </authorList>
    </citation>
    <scope>NUCLEOTIDE SEQUENCE [LARGE SCALE GENOMIC DNA]</scope>
    <source>
        <strain evidence="1 2">W2I7</strain>
    </source>
</reference>
<evidence type="ECO:0000313" key="2">
    <source>
        <dbReference type="Proteomes" id="UP001239085"/>
    </source>
</evidence>
<dbReference type="EMBL" id="JAUSXK010000001">
    <property type="protein sequence ID" value="MDQ0641985.1"/>
    <property type="molecule type" value="Genomic_DNA"/>
</dbReference>
<evidence type="ECO:0008006" key="3">
    <source>
        <dbReference type="Google" id="ProtNLM"/>
    </source>
</evidence>
<protein>
    <recommendedName>
        <fullName evidence="3">Response regulator</fullName>
    </recommendedName>
</protein>
<keyword evidence="2" id="KW-1185">Reference proteome</keyword>
<proteinExistence type="predicted"/>
<name>A0ABU0P3S1_9MICO</name>
<dbReference type="Proteomes" id="UP001239085">
    <property type="component" value="Unassembled WGS sequence"/>
</dbReference>
<sequence length="84" mass="9138">MSTARRTQDYGEHMAIARLHDGPLDGQILPLEDIEQDRLIAPYGATQVIYRRGSAAANTGASDGPTEVGFWFVESSDDITPSDD</sequence>
<organism evidence="1 2">
    <name type="scientific">Microbacterium murale</name>
    <dbReference type="NCBI Taxonomy" id="1081040"/>
    <lineage>
        <taxon>Bacteria</taxon>
        <taxon>Bacillati</taxon>
        <taxon>Actinomycetota</taxon>
        <taxon>Actinomycetes</taxon>
        <taxon>Micrococcales</taxon>
        <taxon>Microbacteriaceae</taxon>
        <taxon>Microbacterium</taxon>
    </lineage>
</organism>
<accession>A0ABU0P3S1</accession>
<gene>
    <name evidence="1" type="ORF">QFZ46_000145</name>
</gene>